<dbReference type="InterPro" id="IPR046342">
    <property type="entry name" value="CBS_dom_sf"/>
</dbReference>
<evidence type="ECO:0000256" key="2">
    <source>
        <dbReference type="ARBA" id="ARBA00006337"/>
    </source>
</evidence>
<evidence type="ECO:0000256" key="3">
    <source>
        <dbReference type="ARBA" id="ARBA00022475"/>
    </source>
</evidence>
<evidence type="ECO:0000313" key="13">
    <source>
        <dbReference type="EMBL" id="KAA1422831.1"/>
    </source>
</evidence>
<dbReference type="GO" id="GO:0005886">
    <property type="term" value="C:plasma membrane"/>
    <property type="evidence" value="ECO:0007669"/>
    <property type="project" value="UniProtKB-SubCell"/>
</dbReference>
<dbReference type="Gene3D" id="3.30.465.10">
    <property type="match status" value="1"/>
</dbReference>
<dbReference type="InterPro" id="IPR005170">
    <property type="entry name" value="Transptr-assoc_dom"/>
</dbReference>
<evidence type="ECO:0000256" key="5">
    <source>
        <dbReference type="ARBA" id="ARBA00022737"/>
    </source>
</evidence>
<protein>
    <submittedName>
        <fullName evidence="13">HlyC/CorC family transporter</fullName>
    </submittedName>
</protein>
<name>A0A5Q6RXX1_9ACTN</name>
<keyword evidence="7 9" id="KW-0129">CBS domain</keyword>
<dbReference type="PANTHER" id="PTHR43099:SF6">
    <property type="entry name" value="UPF0053 PROTEIN RV1842C"/>
    <property type="match status" value="1"/>
</dbReference>
<evidence type="ECO:0000256" key="1">
    <source>
        <dbReference type="ARBA" id="ARBA00004651"/>
    </source>
</evidence>
<evidence type="ECO:0000256" key="9">
    <source>
        <dbReference type="PROSITE-ProRule" id="PRU00703"/>
    </source>
</evidence>
<evidence type="ECO:0000259" key="11">
    <source>
        <dbReference type="PROSITE" id="PS51371"/>
    </source>
</evidence>
<feature type="domain" description="CBS" evidence="11">
    <location>
        <begin position="286"/>
        <end position="343"/>
    </location>
</feature>
<gene>
    <name evidence="13" type="ORF">FE697_011805</name>
</gene>
<feature type="domain" description="CBS" evidence="11">
    <location>
        <begin position="221"/>
        <end position="280"/>
    </location>
</feature>
<proteinExistence type="inferred from homology"/>
<evidence type="ECO:0000256" key="10">
    <source>
        <dbReference type="PROSITE-ProRule" id="PRU01193"/>
    </source>
</evidence>
<dbReference type="CDD" id="cd04590">
    <property type="entry name" value="CBS_pair_CorC_HlyC_assoc"/>
    <property type="match status" value="1"/>
</dbReference>
<dbReference type="InterPro" id="IPR002550">
    <property type="entry name" value="CNNM"/>
</dbReference>
<feature type="domain" description="CNNM transmembrane" evidence="12">
    <location>
        <begin position="1"/>
        <end position="202"/>
    </location>
</feature>
<dbReference type="Pfam" id="PF03471">
    <property type="entry name" value="CorC_HlyC"/>
    <property type="match status" value="1"/>
</dbReference>
<dbReference type="PROSITE" id="PS51371">
    <property type="entry name" value="CBS"/>
    <property type="match status" value="2"/>
</dbReference>
<evidence type="ECO:0000256" key="7">
    <source>
        <dbReference type="ARBA" id="ARBA00023122"/>
    </source>
</evidence>
<comment type="similarity">
    <text evidence="2">Belongs to the UPF0053 family.</text>
</comment>
<dbReference type="GO" id="GO:0050660">
    <property type="term" value="F:flavin adenine dinucleotide binding"/>
    <property type="evidence" value="ECO:0007669"/>
    <property type="project" value="InterPro"/>
</dbReference>
<reference evidence="13 14" key="1">
    <citation type="submission" date="2019-09" db="EMBL/GenBank/DDBJ databases">
        <title>Mumia zhuanghuii sp. nov. isolated from the intestinal contents of plateau pika (Ochotona curzoniae) in the Qinghai-Tibet plateau of China.</title>
        <authorList>
            <person name="Tian Z."/>
        </authorList>
    </citation>
    <scope>NUCLEOTIDE SEQUENCE [LARGE SCALE GENOMIC DNA]</scope>
    <source>
        <strain evidence="14">350</strain>
    </source>
</reference>
<evidence type="ECO:0000256" key="4">
    <source>
        <dbReference type="ARBA" id="ARBA00022692"/>
    </source>
</evidence>
<evidence type="ECO:0000313" key="14">
    <source>
        <dbReference type="Proteomes" id="UP000307768"/>
    </source>
</evidence>
<dbReference type="InterPro" id="IPR036318">
    <property type="entry name" value="FAD-bd_PCMH-like_sf"/>
</dbReference>
<sequence>MTEWLLLLSSFLLMLACGVFVAAEFSFVTVDRPSVDRAADAGDKRAVGLRKGLRTLSTQLSSAQLGITITNLAIGFLAEPAIGQLLRDPLEALGLTGSSLSATSYAVALLLSTFVTMLVGELIPKNLALSVPMATARAVQGLQRGFTTAMAWPIRGLNGSANALLRGIGIEPQEELRSARSPYELSSLVQRSADEGALARPTAELVARSIAFGDRTAADVLTPRVRVTFLDRRDTAQDLLDAVSATGHSRFPVIGDNHDDLVGVVHVKDAVAVAPERRRTVRLADLAAPALTVPDSIELDPLLVLLRSQRLQIAVVLDEYGGTDGVVTLEDLVEEIVGDIADEHDRATARLRERRDGTWILSGMLRPDEVRMQTGVPLPEGDDYETVAGLITQELGRLAEVGDEVPLVVPVVAGESVTMLRVRLRVDRMDGRRIDRVILAVDPDTGGTGSAGAREGEGRR</sequence>
<dbReference type="RefSeq" id="WP_149769781.1">
    <property type="nucleotide sequence ID" value="NZ_VDFQ02000003.1"/>
</dbReference>
<dbReference type="SUPFAM" id="SSF56176">
    <property type="entry name" value="FAD-binding/transporter-associated domain-like"/>
    <property type="match status" value="1"/>
</dbReference>
<dbReference type="Proteomes" id="UP000307768">
    <property type="component" value="Unassembled WGS sequence"/>
</dbReference>
<dbReference type="PROSITE" id="PS51846">
    <property type="entry name" value="CNNM"/>
    <property type="match status" value="1"/>
</dbReference>
<dbReference type="InterPro" id="IPR000644">
    <property type="entry name" value="CBS_dom"/>
</dbReference>
<dbReference type="AlphaFoldDB" id="A0A5Q6RXX1"/>
<comment type="subcellular location">
    <subcellularLocation>
        <location evidence="1">Cell membrane</location>
        <topology evidence="1">Multi-pass membrane protein</topology>
    </subcellularLocation>
</comment>
<dbReference type="FunFam" id="3.10.580.10:FF:000002">
    <property type="entry name" value="Magnesium/cobalt efflux protein CorC"/>
    <property type="match status" value="1"/>
</dbReference>
<dbReference type="Gene3D" id="3.10.580.10">
    <property type="entry name" value="CBS-domain"/>
    <property type="match status" value="1"/>
</dbReference>
<evidence type="ECO:0000259" key="12">
    <source>
        <dbReference type="PROSITE" id="PS51846"/>
    </source>
</evidence>
<keyword evidence="4 10" id="KW-0812">Transmembrane</keyword>
<keyword evidence="3" id="KW-1003">Cell membrane</keyword>
<accession>A0A5Q6RXX1</accession>
<comment type="caution">
    <text evidence="13">The sequence shown here is derived from an EMBL/GenBank/DDBJ whole genome shotgun (WGS) entry which is preliminary data.</text>
</comment>
<dbReference type="OrthoDB" id="110231at2"/>
<organism evidence="13 14">
    <name type="scientific">Mumia zhuanghuii</name>
    <dbReference type="NCBI Taxonomy" id="2585211"/>
    <lineage>
        <taxon>Bacteria</taxon>
        <taxon>Bacillati</taxon>
        <taxon>Actinomycetota</taxon>
        <taxon>Actinomycetes</taxon>
        <taxon>Propionibacteriales</taxon>
        <taxon>Nocardioidaceae</taxon>
        <taxon>Mumia</taxon>
    </lineage>
</organism>
<dbReference type="Pfam" id="PF00571">
    <property type="entry name" value="CBS"/>
    <property type="match status" value="2"/>
</dbReference>
<evidence type="ECO:0000256" key="6">
    <source>
        <dbReference type="ARBA" id="ARBA00022989"/>
    </source>
</evidence>
<dbReference type="PANTHER" id="PTHR43099">
    <property type="entry name" value="UPF0053 PROTEIN YRKA"/>
    <property type="match status" value="1"/>
</dbReference>
<keyword evidence="5" id="KW-0677">Repeat</keyword>
<dbReference type="Pfam" id="PF01595">
    <property type="entry name" value="CNNM"/>
    <property type="match status" value="1"/>
</dbReference>
<dbReference type="InterPro" id="IPR016169">
    <property type="entry name" value="FAD-bd_PCMH_sub2"/>
</dbReference>
<keyword evidence="8 10" id="KW-0472">Membrane</keyword>
<dbReference type="InterPro" id="IPR051676">
    <property type="entry name" value="UPF0053_domain"/>
</dbReference>
<dbReference type="EMBL" id="VDFQ02000003">
    <property type="protein sequence ID" value="KAA1422831.1"/>
    <property type="molecule type" value="Genomic_DNA"/>
</dbReference>
<evidence type="ECO:0000256" key="8">
    <source>
        <dbReference type="ARBA" id="ARBA00023136"/>
    </source>
</evidence>
<dbReference type="SMART" id="SM01091">
    <property type="entry name" value="CorC_HlyC"/>
    <property type="match status" value="1"/>
</dbReference>
<keyword evidence="6 10" id="KW-1133">Transmembrane helix</keyword>
<dbReference type="InterPro" id="IPR044751">
    <property type="entry name" value="Ion_transp-like_CBS"/>
</dbReference>
<dbReference type="SUPFAM" id="SSF54631">
    <property type="entry name" value="CBS-domain pair"/>
    <property type="match status" value="1"/>
</dbReference>